<gene>
    <name evidence="3" type="ORF">KSP39_PZI006251</name>
</gene>
<organism evidence="3 4">
    <name type="scientific">Platanthera zijinensis</name>
    <dbReference type="NCBI Taxonomy" id="2320716"/>
    <lineage>
        <taxon>Eukaryota</taxon>
        <taxon>Viridiplantae</taxon>
        <taxon>Streptophyta</taxon>
        <taxon>Embryophyta</taxon>
        <taxon>Tracheophyta</taxon>
        <taxon>Spermatophyta</taxon>
        <taxon>Magnoliopsida</taxon>
        <taxon>Liliopsida</taxon>
        <taxon>Asparagales</taxon>
        <taxon>Orchidaceae</taxon>
        <taxon>Orchidoideae</taxon>
        <taxon>Orchideae</taxon>
        <taxon>Orchidinae</taxon>
        <taxon>Platanthera</taxon>
    </lineage>
</organism>
<evidence type="ECO:0000256" key="1">
    <source>
        <dbReference type="SAM" id="MobiDB-lite"/>
    </source>
</evidence>
<dbReference type="EMBL" id="JBBWWQ010000004">
    <property type="protein sequence ID" value="KAK8948491.1"/>
    <property type="molecule type" value="Genomic_DNA"/>
</dbReference>
<sequence>MGGKERDGGALKSALVVAGGLALAWVTMETAFKPWLDRLRTAVARSDPATDPDDADETAAAAPYKAEDSKDMDDAAYAEEDMKVLERVQAPE</sequence>
<accession>A0AAP0BSW5</accession>
<feature type="transmembrane region" description="Helical" evidence="2">
    <location>
        <begin position="14"/>
        <end position="32"/>
    </location>
</feature>
<dbReference type="AlphaFoldDB" id="A0AAP0BSW5"/>
<comment type="caution">
    <text evidence="3">The sequence shown here is derived from an EMBL/GenBank/DDBJ whole genome shotgun (WGS) entry which is preliminary data.</text>
</comment>
<evidence type="ECO:0000256" key="2">
    <source>
        <dbReference type="SAM" id="Phobius"/>
    </source>
</evidence>
<proteinExistence type="predicted"/>
<protein>
    <recommendedName>
        <fullName evidence="5">Outer envelope membrane protein 7</fullName>
    </recommendedName>
</protein>
<evidence type="ECO:0008006" key="5">
    <source>
        <dbReference type="Google" id="ProtNLM"/>
    </source>
</evidence>
<evidence type="ECO:0000313" key="3">
    <source>
        <dbReference type="EMBL" id="KAK8948491.1"/>
    </source>
</evidence>
<dbReference type="GO" id="GO:0009707">
    <property type="term" value="C:chloroplast outer membrane"/>
    <property type="evidence" value="ECO:0007669"/>
    <property type="project" value="TreeGrafter"/>
</dbReference>
<reference evidence="3 4" key="1">
    <citation type="journal article" date="2022" name="Nat. Plants">
        <title>Genomes of leafy and leafless Platanthera orchids illuminate the evolution of mycoheterotrophy.</title>
        <authorList>
            <person name="Li M.H."/>
            <person name="Liu K.W."/>
            <person name="Li Z."/>
            <person name="Lu H.C."/>
            <person name="Ye Q.L."/>
            <person name="Zhang D."/>
            <person name="Wang J.Y."/>
            <person name="Li Y.F."/>
            <person name="Zhong Z.M."/>
            <person name="Liu X."/>
            <person name="Yu X."/>
            <person name="Liu D.K."/>
            <person name="Tu X.D."/>
            <person name="Liu B."/>
            <person name="Hao Y."/>
            <person name="Liao X.Y."/>
            <person name="Jiang Y.T."/>
            <person name="Sun W.H."/>
            <person name="Chen J."/>
            <person name="Chen Y.Q."/>
            <person name="Ai Y."/>
            <person name="Zhai J.W."/>
            <person name="Wu S.S."/>
            <person name="Zhou Z."/>
            <person name="Hsiao Y.Y."/>
            <person name="Wu W.L."/>
            <person name="Chen Y.Y."/>
            <person name="Lin Y.F."/>
            <person name="Hsu J.L."/>
            <person name="Li C.Y."/>
            <person name="Wang Z.W."/>
            <person name="Zhao X."/>
            <person name="Zhong W.Y."/>
            <person name="Ma X.K."/>
            <person name="Ma L."/>
            <person name="Huang J."/>
            <person name="Chen G.Z."/>
            <person name="Huang M.Z."/>
            <person name="Huang L."/>
            <person name="Peng D.H."/>
            <person name="Luo Y.B."/>
            <person name="Zou S.Q."/>
            <person name="Chen S.P."/>
            <person name="Lan S."/>
            <person name="Tsai W.C."/>
            <person name="Van de Peer Y."/>
            <person name="Liu Z.J."/>
        </authorList>
    </citation>
    <scope>NUCLEOTIDE SEQUENCE [LARGE SCALE GENOMIC DNA]</scope>
    <source>
        <strain evidence="3">Lor287</strain>
    </source>
</reference>
<keyword evidence="2" id="KW-0812">Transmembrane</keyword>
<dbReference type="PANTHER" id="PTHR33982">
    <property type="entry name" value="OUTER ENVELOPE MEMBRANE PROTEIN 7-RELATED"/>
    <property type="match status" value="1"/>
</dbReference>
<dbReference type="InterPro" id="IPR038944">
    <property type="entry name" value="OEP7-like"/>
</dbReference>
<keyword evidence="4" id="KW-1185">Reference proteome</keyword>
<feature type="region of interest" description="Disordered" evidence="1">
    <location>
        <begin position="45"/>
        <end position="72"/>
    </location>
</feature>
<dbReference type="PANTHER" id="PTHR33982:SF5">
    <property type="entry name" value="OUTER ENVELOPE MEMBRANE PROTEIN 7"/>
    <property type="match status" value="1"/>
</dbReference>
<keyword evidence="2" id="KW-1133">Transmembrane helix</keyword>
<name>A0AAP0BSW5_9ASPA</name>
<dbReference type="Proteomes" id="UP001418222">
    <property type="component" value="Unassembled WGS sequence"/>
</dbReference>
<keyword evidence="2" id="KW-0472">Membrane</keyword>
<evidence type="ECO:0000313" key="4">
    <source>
        <dbReference type="Proteomes" id="UP001418222"/>
    </source>
</evidence>